<reference evidence="1 2" key="1">
    <citation type="journal article" date="2017" name="Int. J. Parasitol.">
        <title>The genome of the protozoan parasite Cystoisospora suis and a reverse vaccinology approach to identify vaccine candidates.</title>
        <authorList>
            <person name="Palmieri N."/>
            <person name="Shrestha A."/>
            <person name="Ruttkowski B."/>
            <person name="Beck T."/>
            <person name="Vogl C."/>
            <person name="Tomley F."/>
            <person name="Blake D.P."/>
            <person name="Joachim A."/>
        </authorList>
    </citation>
    <scope>NUCLEOTIDE SEQUENCE [LARGE SCALE GENOMIC DNA]</scope>
    <source>
        <strain evidence="1 2">Wien I</strain>
    </source>
</reference>
<dbReference type="RefSeq" id="XP_067918812.1">
    <property type="nucleotide sequence ID" value="XM_068069212.1"/>
</dbReference>
<evidence type="ECO:0000313" key="2">
    <source>
        <dbReference type="Proteomes" id="UP000221165"/>
    </source>
</evidence>
<dbReference type="AlphaFoldDB" id="A0A2C6KHR3"/>
<proteinExistence type="predicted"/>
<dbReference type="GeneID" id="94432423"/>
<accession>A0A2C6KHR3</accession>
<dbReference type="VEuPathDB" id="ToxoDB:CSUI_009093"/>
<sequence length="179" mass="20516">MQYGFAPHGACRQLVRRLQLLVQIFLIFFYLTGRQDQVLVQAARTGRSRQLFRRQRRPSAREIVQDEPAVRFTVDDLRHGGGLSEAEKLEEYEGLLRCLEWRYQGDIIEAIESFCGRFPRDLQRFCGARALSVATALRPYTALPVAGEERHQRTRVLICCSELSRPAVVSPSESTYGLK</sequence>
<protein>
    <submittedName>
        <fullName evidence="1">Uncharacterized protein</fullName>
    </submittedName>
</protein>
<dbReference type="EMBL" id="MIGC01005284">
    <property type="protein sequence ID" value="PHJ17087.1"/>
    <property type="molecule type" value="Genomic_DNA"/>
</dbReference>
<dbReference type="Proteomes" id="UP000221165">
    <property type="component" value="Unassembled WGS sequence"/>
</dbReference>
<keyword evidence="2" id="KW-1185">Reference proteome</keyword>
<organism evidence="1 2">
    <name type="scientific">Cystoisospora suis</name>
    <dbReference type="NCBI Taxonomy" id="483139"/>
    <lineage>
        <taxon>Eukaryota</taxon>
        <taxon>Sar</taxon>
        <taxon>Alveolata</taxon>
        <taxon>Apicomplexa</taxon>
        <taxon>Conoidasida</taxon>
        <taxon>Coccidia</taxon>
        <taxon>Eucoccidiorida</taxon>
        <taxon>Eimeriorina</taxon>
        <taxon>Sarcocystidae</taxon>
        <taxon>Cystoisospora</taxon>
    </lineage>
</organism>
<name>A0A2C6KHR3_9APIC</name>
<gene>
    <name evidence="1" type="ORF">CSUI_009093</name>
</gene>
<evidence type="ECO:0000313" key="1">
    <source>
        <dbReference type="EMBL" id="PHJ17087.1"/>
    </source>
</evidence>
<comment type="caution">
    <text evidence="1">The sequence shown here is derived from an EMBL/GenBank/DDBJ whole genome shotgun (WGS) entry which is preliminary data.</text>
</comment>